<feature type="transmembrane region" description="Helical" evidence="6">
    <location>
        <begin position="267"/>
        <end position="289"/>
    </location>
</feature>
<organism evidence="7 8">
    <name type="scientific">Nocardiopsis alba</name>
    <dbReference type="NCBI Taxonomy" id="53437"/>
    <lineage>
        <taxon>Bacteria</taxon>
        <taxon>Bacillati</taxon>
        <taxon>Actinomycetota</taxon>
        <taxon>Actinomycetes</taxon>
        <taxon>Streptosporangiales</taxon>
        <taxon>Nocardiopsidaceae</taxon>
        <taxon>Nocardiopsis</taxon>
    </lineage>
</organism>
<dbReference type="AlphaFoldDB" id="A0A7K2IX47"/>
<proteinExistence type="predicted"/>
<reference evidence="7 8" key="1">
    <citation type="journal article" date="2019" name="Nat. Commun.">
        <title>The antimicrobial potential of Streptomyces from insect microbiomes.</title>
        <authorList>
            <person name="Chevrette M.G."/>
            <person name="Carlson C.M."/>
            <person name="Ortega H.E."/>
            <person name="Thomas C."/>
            <person name="Ananiev G.E."/>
            <person name="Barns K.J."/>
            <person name="Book A.J."/>
            <person name="Cagnazzo J."/>
            <person name="Carlos C."/>
            <person name="Flanigan W."/>
            <person name="Grubbs K.J."/>
            <person name="Horn H.A."/>
            <person name="Hoffmann F.M."/>
            <person name="Klassen J.L."/>
            <person name="Knack J.J."/>
            <person name="Lewin G.R."/>
            <person name="McDonald B.R."/>
            <person name="Muller L."/>
            <person name="Melo W.G.P."/>
            <person name="Pinto-Tomas A.A."/>
            <person name="Schmitz A."/>
            <person name="Wendt-Pienkowski E."/>
            <person name="Wildman S."/>
            <person name="Zhao M."/>
            <person name="Zhang F."/>
            <person name="Bugni T.S."/>
            <person name="Andes D.R."/>
            <person name="Pupo M.T."/>
            <person name="Currie C.R."/>
        </authorList>
    </citation>
    <scope>NUCLEOTIDE SEQUENCE [LARGE SCALE GENOMIC DNA]</scope>
    <source>
        <strain evidence="7 8">SID5840</strain>
    </source>
</reference>
<feature type="transmembrane region" description="Helical" evidence="6">
    <location>
        <begin position="309"/>
        <end position="332"/>
    </location>
</feature>
<feature type="transmembrane region" description="Helical" evidence="6">
    <location>
        <begin position="469"/>
        <end position="493"/>
    </location>
</feature>
<dbReference type="PANTHER" id="PTHR47704:SF1">
    <property type="entry name" value="POTASSIUM TRANSPORTER KIMA"/>
    <property type="match status" value="1"/>
</dbReference>
<feature type="transmembrane region" description="Helical" evidence="6">
    <location>
        <begin position="531"/>
        <end position="550"/>
    </location>
</feature>
<evidence type="ECO:0000256" key="2">
    <source>
        <dbReference type="ARBA" id="ARBA00022692"/>
    </source>
</evidence>
<keyword evidence="4 6" id="KW-0472">Membrane</keyword>
<feature type="transmembrane region" description="Helical" evidence="6">
    <location>
        <begin position="353"/>
        <end position="375"/>
    </location>
</feature>
<name>A0A7K2IX47_9ACTN</name>
<evidence type="ECO:0000256" key="6">
    <source>
        <dbReference type="SAM" id="Phobius"/>
    </source>
</evidence>
<dbReference type="InterPro" id="IPR002293">
    <property type="entry name" value="AA/rel_permease1"/>
</dbReference>
<dbReference type="GO" id="GO:0022857">
    <property type="term" value="F:transmembrane transporter activity"/>
    <property type="evidence" value="ECO:0007669"/>
    <property type="project" value="InterPro"/>
</dbReference>
<protein>
    <submittedName>
        <fullName evidence="7">Amino acid permease</fullName>
    </submittedName>
</protein>
<evidence type="ECO:0000256" key="3">
    <source>
        <dbReference type="ARBA" id="ARBA00022989"/>
    </source>
</evidence>
<feature type="region of interest" description="Disordered" evidence="5">
    <location>
        <begin position="566"/>
        <end position="605"/>
    </location>
</feature>
<comment type="subcellular location">
    <subcellularLocation>
        <location evidence="1">Membrane</location>
        <topology evidence="1">Multi-pass membrane protein</topology>
    </subcellularLocation>
</comment>
<feature type="transmembrane region" description="Helical" evidence="6">
    <location>
        <begin position="443"/>
        <end position="463"/>
    </location>
</feature>
<keyword evidence="3 6" id="KW-1133">Transmembrane helix</keyword>
<evidence type="ECO:0000256" key="5">
    <source>
        <dbReference type="SAM" id="MobiDB-lite"/>
    </source>
</evidence>
<evidence type="ECO:0000313" key="7">
    <source>
        <dbReference type="EMBL" id="MYR34558.1"/>
    </source>
</evidence>
<feature type="transmembrane region" description="Helical" evidence="6">
    <location>
        <begin position="150"/>
        <end position="176"/>
    </location>
</feature>
<dbReference type="Gene3D" id="1.20.1740.10">
    <property type="entry name" value="Amino acid/polyamine transporter I"/>
    <property type="match status" value="1"/>
</dbReference>
<evidence type="ECO:0000256" key="4">
    <source>
        <dbReference type="ARBA" id="ARBA00023136"/>
    </source>
</evidence>
<dbReference type="Pfam" id="PF13520">
    <property type="entry name" value="AA_permease_2"/>
    <property type="match status" value="1"/>
</dbReference>
<feature type="transmembrane region" description="Helical" evidence="6">
    <location>
        <begin position="235"/>
        <end position="255"/>
    </location>
</feature>
<comment type="caution">
    <text evidence="7">The sequence shown here is derived from an EMBL/GenBank/DDBJ whole genome shotgun (WGS) entry which is preliminary data.</text>
</comment>
<dbReference type="EMBL" id="WWHY01000001">
    <property type="protein sequence ID" value="MYR34558.1"/>
    <property type="molecule type" value="Genomic_DNA"/>
</dbReference>
<evidence type="ECO:0000256" key="1">
    <source>
        <dbReference type="ARBA" id="ARBA00004141"/>
    </source>
</evidence>
<feature type="compositionally biased region" description="Acidic residues" evidence="5">
    <location>
        <begin position="595"/>
        <end position="605"/>
    </location>
</feature>
<dbReference type="Proteomes" id="UP000467124">
    <property type="component" value="Unassembled WGS sequence"/>
</dbReference>
<feature type="compositionally biased region" description="Pro residues" evidence="5">
    <location>
        <begin position="576"/>
        <end position="588"/>
    </location>
</feature>
<dbReference type="RefSeq" id="WP_161111579.1">
    <property type="nucleotide sequence ID" value="NZ_WWHY01000001.1"/>
</dbReference>
<dbReference type="GO" id="GO:0016020">
    <property type="term" value="C:membrane"/>
    <property type="evidence" value="ECO:0007669"/>
    <property type="project" value="UniProtKB-SubCell"/>
</dbReference>
<keyword evidence="2 6" id="KW-0812">Transmembrane</keyword>
<feature type="transmembrane region" description="Helical" evidence="6">
    <location>
        <begin position="207"/>
        <end position="229"/>
    </location>
</feature>
<evidence type="ECO:0000313" key="8">
    <source>
        <dbReference type="Proteomes" id="UP000467124"/>
    </source>
</evidence>
<gene>
    <name evidence="7" type="ORF">GTW20_20490</name>
</gene>
<accession>A0A7K2IX47</accession>
<feature type="transmembrane region" description="Helical" evidence="6">
    <location>
        <begin position="505"/>
        <end position="525"/>
    </location>
</feature>
<sequence>MTQESAAHPPGPSDPLPDLTAEQLDTLHRIGRRWSRVTRPPQEWRDALPVDPNVGDYPARHQIRLPRYERFVTVSELGGKARADQVSKVTALTSTSTGRVGSRVRRVLLGPALKSTALVRERMRKLVALPVLSSDALSSVAYGPEALLTILVLAGAAGLALSLPIALTIMVMMLAVGLSYRQTIRAYPNGGGSYIVTGDNLGRVPGLVAAGGLMVDYVLTVAVSIAAGVAAVTSAIPSLGGATVPLGLGAIALLLAGNLRGVRQAGILFAAPTYLFVLSVAGVIIAGLVEAARQGFPPPSQPQVDATTGVTLFLIMRAFTSGATAMTGIEAISNAVPAFKPVEWRNARTSLTWMIATLLALFGGIMALVLLTGTLPRPNETVLSQLARNSFGSGFMYVVVQASTAAILLLAANTAYNDFPRVLSLLARDHHAPRPFMRMGDRLAYSNGILLLTIAAALIFVAFDGRTTALIPLYAVGVFLAFTLSQSGMVVHWWRSRGRHWRKSLAFNALGACMCAVVFVTAAIAKFTAGAWVALVAVALFVLLTLRIRAHYDEVGRALRLRPQSATLPGNTVPTPLCPPKEPPPEPRPAAGTEDTWEEEEAEETPEEIHHLSVVAVETLDLANIRALAYAASLRQPVLAVHLSPTDEEAERMTRYWRHWGNHLPLEVVVCPYRTIIAPLVDYVEALHEQRPDLTITVILPELVTSRRWHRLLHDRMAFRLRHALRERPKIVVTTVPFHV</sequence>
<dbReference type="PANTHER" id="PTHR47704">
    <property type="entry name" value="POTASSIUM TRANSPORTER KIMA"/>
    <property type="match status" value="1"/>
</dbReference>
<dbReference type="InterPro" id="IPR053153">
    <property type="entry name" value="APC_K+_Transporter"/>
</dbReference>
<feature type="transmembrane region" description="Helical" evidence="6">
    <location>
        <begin position="395"/>
        <end position="416"/>
    </location>
</feature>